<reference evidence="12" key="1">
    <citation type="journal article" date="2021" name="Nat. Commun.">
        <title>Genetic determinants of endophytism in the Arabidopsis root mycobiome.</title>
        <authorList>
            <person name="Mesny F."/>
            <person name="Miyauchi S."/>
            <person name="Thiergart T."/>
            <person name="Pickel B."/>
            <person name="Atanasova L."/>
            <person name="Karlsson M."/>
            <person name="Huettel B."/>
            <person name="Barry K.W."/>
            <person name="Haridas S."/>
            <person name="Chen C."/>
            <person name="Bauer D."/>
            <person name="Andreopoulos W."/>
            <person name="Pangilinan J."/>
            <person name="LaButti K."/>
            <person name="Riley R."/>
            <person name="Lipzen A."/>
            <person name="Clum A."/>
            <person name="Drula E."/>
            <person name="Henrissat B."/>
            <person name="Kohler A."/>
            <person name="Grigoriev I.V."/>
            <person name="Martin F.M."/>
            <person name="Hacquard S."/>
        </authorList>
    </citation>
    <scope>NUCLEOTIDE SEQUENCE</scope>
    <source>
        <strain evidence="12">MPI-CAGE-AT-0016</strain>
    </source>
</reference>
<dbReference type="Gene3D" id="1.10.1280.10">
    <property type="entry name" value="Di-copper center containing domain from catechol oxidase"/>
    <property type="match status" value="1"/>
</dbReference>
<feature type="compositionally biased region" description="Basic residues" evidence="8">
    <location>
        <begin position="535"/>
        <end position="547"/>
    </location>
</feature>
<proteinExistence type="inferred from homology"/>
<dbReference type="PROSITE" id="PS00497">
    <property type="entry name" value="TYROSINASE_1"/>
    <property type="match status" value="1"/>
</dbReference>
<dbReference type="PANTHER" id="PTHR11474:SF76">
    <property type="entry name" value="SHKT DOMAIN-CONTAINING PROTEIN"/>
    <property type="match status" value="1"/>
</dbReference>
<dbReference type="InterPro" id="IPR002227">
    <property type="entry name" value="Tyrosinase_Cu-bd"/>
</dbReference>
<feature type="domain" description="Tyrosinase copper-binding" evidence="10">
    <location>
        <begin position="106"/>
        <end position="123"/>
    </location>
</feature>
<dbReference type="EMBL" id="JAGPXD010000003">
    <property type="protein sequence ID" value="KAH7362527.1"/>
    <property type="molecule type" value="Genomic_DNA"/>
</dbReference>
<evidence type="ECO:0000256" key="5">
    <source>
        <dbReference type="ARBA" id="ARBA00023101"/>
    </source>
</evidence>
<evidence type="ECO:0000313" key="12">
    <source>
        <dbReference type="EMBL" id="KAH7362527.1"/>
    </source>
</evidence>
<protein>
    <recommendedName>
        <fullName evidence="2">tyrosinase</fullName>
        <ecNumber evidence="2">1.14.18.1</ecNumber>
    </recommendedName>
</protein>
<comment type="catalytic activity">
    <reaction evidence="7">
        <text>L-tyrosine + O2 = L-dopaquinone + H2O</text>
        <dbReference type="Rhea" id="RHEA:18117"/>
        <dbReference type="ChEBI" id="CHEBI:15377"/>
        <dbReference type="ChEBI" id="CHEBI:15379"/>
        <dbReference type="ChEBI" id="CHEBI:57924"/>
        <dbReference type="ChEBI" id="CHEBI:58315"/>
        <dbReference type="EC" id="1.14.18.1"/>
    </reaction>
</comment>
<dbReference type="GO" id="GO:0046872">
    <property type="term" value="F:metal ion binding"/>
    <property type="evidence" value="ECO:0007669"/>
    <property type="project" value="UniProtKB-KW"/>
</dbReference>
<comment type="catalytic activity">
    <reaction evidence="6">
        <text>2 L-dopa + O2 = 2 L-dopaquinone + 2 H2O</text>
        <dbReference type="Rhea" id="RHEA:34287"/>
        <dbReference type="ChEBI" id="CHEBI:15377"/>
        <dbReference type="ChEBI" id="CHEBI:15379"/>
        <dbReference type="ChEBI" id="CHEBI:57504"/>
        <dbReference type="ChEBI" id="CHEBI:57924"/>
        <dbReference type="EC" id="1.14.18.1"/>
    </reaction>
</comment>
<dbReference type="GO" id="GO:0004503">
    <property type="term" value="F:tyrosinase activity"/>
    <property type="evidence" value="ECO:0007669"/>
    <property type="project" value="UniProtKB-EC"/>
</dbReference>
<evidence type="ECO:0000259" key="10">
    <source>
        <dbReference type="PROSITE" id="PS00497"/>
    </source>
</evidence>
<comment type="caution">
    <text evidence="12">The sequence shown here is derived from an EMBL/GenBank/DDBJ whole genome shotgun (WGS) entry which is preliminary data.</text>
</comment>
<accession>A0A8K0TFL5</accession>
<evidence type="ECO:0000256" key="2">
    <source>
        <dbReference type="ARBA" id="ARBA00011906"/>
    </source>
</evidence>
<keyword evidence="9" id="KW-0732">Signal</keyword>
<evidence type="ECO:0000259" key="11">
    <source>
        <dbReference type="PROSITE" id="PS00498"/>
    </source>
</evidence>
<evidence type="ECO:0000313" key="13">
    <source>
        <dbReference type="Proteomes" id="UP000813385"/>
    </source>
</evidence>
<dbReference type="SUPFAM" id="SSF48056">
    <property type="entry name" value="Di-copper centre-containing domain"/>
    <property type="match status" value="1"/>
</dbReference>
<dbReference type="InterPro" id="IPR008922">
    <property type="entry name" value="Di-copper_centre_dom_sf"/>
</dbReference>
<dbReference type="PRINTS" id="PR00092">
    <property type="entry name" value="TYROSINASE"/>
</dbReference>
<evidence type="ECO:0000256" key="4">
    <source>
        <dbReference type="ARBA" id="ARBA00023008"/>
    </source>
</evidence>
<dbReference type="PROSITE" id="PS00498">
    <property type="entry name" value="TYROSINASE_2"/>
    <property type="match status" value="1"/>
</dbReference>
<keyword evidence="5" id="KW-0470">Melanin biosynthesis</keyword>
<evidence type="ECO:0000256" key="7">
    <source>
        <dbReference type="ARBA" id="ARBA00048881"/>
    </source>
</evidence>
<feature type="signal peptide" evidence="9">
    <location>
        <begin position="1"/>
        <end position="21"/>
    </location>
</feature>
<feature type="compositionally biased region" description="Basic and acidic residues" evidence="8">
    <location>
        <begin position="523"/>
        <end position="534"/>
    </location>
</feature>
<dbReference type="AlphaFoldDB" id="A0A8K0TFL5"/>
<feature type="chain" id="PRO_5035479230" description="tyrosinase" evidence="9">
    <location>
        <begin position="22"/>
        <end position="547"/>
    </location>
</feature>
<feature type="domain" description="Tyrosinase copper-binding" evidence="11">
    <location>
        <begin position="290"/>
        <end position="301"/>
    </location>
</feature>
<organism evidence="12 13">
    <name type="scientific">Plectosphaerella cucumerina</name>
    <dbReference type="NCBI Taxonomy" id="40658"/>
    <lineage>
        <taxon>Eukaryota</taxon>
        <taxon>Fungi</taxon>
        <taxon>Dikarya</taxon>
        <taxon>Ascomycota</taxon>
        <taxon>Pezizomycotina</taxon>
        <taxon>Sordariomycetes</taxon>
        <taxon>Hypocreomycetidae</taxon>
        <taxon>Glomerellales</taxon>
        <taxon>Plectosphaerellaceae</taxon>
        <taxon>Plectosphaerella</taxon>
    </lineage>
</organism>
<dbReference type="OrthoDB" id="6132182at2759"/>
<name>A0A8K0TFL5_9PEZI</name>
<keyword evidence="4" id="KW-0186">Copper</keyword>
<dbReference type="Proteomes" id="UP000813385">
    <property type="component" value="Unassembled WGS sequence"/>
</dbReference>
<evidence type="ECO:0000256" key="1">
    <source>
        <dbReference type="ARBA" id="ARBA00009928"/>
    </source>
</evidence>
<sequence>MQLRFSLTVWLIAAVSSLVAAQNYPITGVKVASGAEVPLRKNINAMYNYGGPQWDLYIRSLVVLYKQDPADRLSYFQIAGIHGRPYIQWNNAGGQNSDGWLGYCPHGESLFLPWHRPYVLAYEQRLVETALSLAQGYPAAYRDTYIKAAQTLRSPYWDWAAAKQVPAATVPQTMTIKIPNGSGLKDYTVENPLRYYRFPQAAINQQFGSFARDAQVIKCRDGSYPASANEALGKRAYKTWVYDAFTRSTTFEQFASTGSAGTSLEQIHNAIHWDGSCGFQFLNADYSAFDPLFMLHHTNVDRLWAYWQFIKPNEATLTRSYRGQARFSSRSNTVINANSPLQPFYAAAGRFHTPDSVKSIKNFGYTYEGLEYWRKNDATLQKDATAYINRNYVVGSVRLRKRAEDEETLTRYFAQIQVDVEQLERPCSIELFANVTSVGNFVVMAQPATGSFFGKFSLDAAADPKETIGENTTSVVNDLLASLRIEIKKHDGTVIPLTNVPSLKVELENVDIQPAESTTELPEYVHAEQRTAPKKDRHGRGPSGRRQ</sequence>
<feature type="region of interest" description="Disordered" evidence="8">
    <location>
        <begin position="516"/>
        <end position="547"/>
    </location>
</feature>
<evidence type="ECO:0000256" key="6">
    <source>
        <dbReference type="ARBA" id="ARBA00048233"/>
    </source>
</evidence>
<keyword evidence="13" id="KW-1185">Reference proteome</keyword>
<dbReference type="PANTHER" id="PTHR11474">
    <property type="entry name" value="TYROSINASE FAMILY MEMBER"/>
    <property type="match status" value="1"/>
</dbReference>
<dbReference type="Pfam" id="PF00264">
    <property type="entry name" value="Tyrosinase"/>
    <property type="match status" value="1"/>
</dbReference>
<dbReference type="InterPro" id="IPR050316">
    <property type="entry name" value="Tyrosinase/Hemocyanin"/>
</dbReference>
<evidence type="ECO:0000256" key="3">
    <source>
        <dbReference type="ARBA" id="ARBA00022723"/>
    </source>
</evidence>
<dbReference type="EC" id="1.14.18.1" evidence="2"/>
<comment type="similarity">
    <text evidence="1">Belongs to the tyrosinase family.</text>
</comment>
<evidence type="ECO:0000256" key="8">
    <source>
        <dbReference type="SAM" id="MobiDB-lite"/>
    </source>
</evidence>
<gene>
    <name evidence="12" type="ORF">B0T11DRAFT_305899</name>
</gene>
<keyword evidence="3" id="KW-0479">Metal-binding</keyword>
<dbReference type="GO" id="GO:0042438">
    <property type="term" value="P:melanin biosynthetic process"/>
    <property type="evidence" value="ECO:0007669"/>
    <property type="project" value="UniProtKB-KW"/>
</dbReference>
<evidence type="ECO:0000256" key="9">
    <source>
        <dbReference type="SAM" id="SignalP"/>
    </source>
</evidence>